<dbReference type="SUPFAM" id="SSF55874">
    <property type="entry name" value="ATPase domain of HSP90 chaperone/DNA topoisomerase II/histidine kinase"/>
    <property type="match status" value="1"/>
</dbReference>
<keyword evidence="1" id="KW-0723">Serine/threonine-protein kinase</keyword>
<dbReference type="Proteomes" id="UP001500683">
    <property type="component" value="Unassembled WGS sequence"/>
</dbReference>
<comment type="caution">
    <text evidence="3">The sequence shown here is derived from an EMBL/GenBank/DDBJ whole genome shotgun (WGS) entry which is preliminary data.</text>
</comment>
<dbReference type="PANTHER" id="PTHR35526">
    <property type="entry name" value="ANTI-SIGMA-F FACTOR RSBW-RELATED"/>
    <property type="match status" value="1"/>
</dbReference>
<dbReference type="Pfam" id="PF13581">
    <property type="entry name" value="HATPase_c_2"/>
    <property type="match status" value="1"/>
</dbReference>
<dbReference type="RefSeq" id="WP_344948573.1">
    <property type="nucleotide sequence ID" value="NZ_BAAAZG010000021.1"/>
</dbReference>
<keyword evidence="4" id="KW-1185">Reference proteome</keyword>
<protein>
    <recommendedName>
        <fullName evidence="2">Histidine kinase/HSP90-like ATPase domain-containing protein</fullName>
    </recommendedName>
</protein>
<feature type="domain" description="Histidine kinase/HSP90-like ATPase" evidence="2">
    <location>
        <begin position="75"/>
        <end position="173"/>
    </location>
</feature>
<gene>
    <name evidence="3" type="ORF">GCM10022214_36500</name>
</gene>
<dbReference type="EMBL" id="BAAAZG010000021">
    <property type="protein sequence ID" value="GAA4075927.1"/>
    <property type="molecule type" value="Genomic_DNA"/>
</dbReference>
<proteinExistence type="predicted"/>
<dbReference type="InterPro" id="IPR050267">
    <property type="entry name" value="Anti-sigma-factor_SerPK"/>
</dbReference>
<evidence type="ECO:0000259" key="2">
    <source>
        <dbReference type="Pfam" id="PF13581"/>
    </source>
</evidence>
<dbReference type="CDD" id="cd16936">
    <property type="entry name" value="HATPase_RsbW-like"/>
    <property type="match status" value="1"/>
</dbReference>
<evidence type="ECO:0000313" key="4">
    <source>
        <dbReference type="Proteomes" id="UP001500683"/>
    </source>
</evidence>
<reference evidence="4" key="1">
    <citation type="journal article" date="2019" name="Int. J. Syst. Evol. Microbiol.">
        <title>The Global Catalogue of Microorganisms (GCM) 10K type strain sequencing project: providing services to taxonomists for standard genome sequencing and annotation.</title>
        <authorList>
            <consortium name="The Broad Institute Genomics Platform"/>
            <consortium name="The Broad Institute Genome Sequencing Center for Infectious Disease"/>
            <person name="Wu L."/>
            <person name="Ma J."/>
        </authorList>
    </citation>
    <scope>NUCLEOTIDE SEQUENCE [LARGE SCALE GENOMIC DNA]</scope>
    <source>
        <strain evidence="4">JCM 16702</strain>
    </source>
</reference>
<evidence type="ECO:0000313" key="3">
    <source>
        <dbReference type="EMBL" id="GAA4075927.1"/>
    </source>
</evidence>
<keyword evidence="1" id="KW-0418">Kinase</keyword>
<dbReference type="Gene3D" id="3.30.565.10">
    <property type="entry name" value="Histidine kinase-like ATPase, C-terminal domain"/>
    <property type="match status" value="1"/>
</dbReference>
<dbReference type="InterPro" id="IPR036890">
    <property type="entry name" value="HATPase_C_sf"/>
</dbReference>
<sequence>MGVGVIASNPLVEWRLPEWWRRAQDIRTRGEHSIPVNATRVFGERRFPQDPRSAEAARGWIVSRIKETIRFPEPAHIVTEVIDDIVLCADEVIANSVVHADQQPGDSIRVLLAYTWCTVRVEVTDPGSGNGKAPRVRDVDLWDETGGRGLIIVQNLSHDWGSDQNATGRTTWFEIEY</sequence>
<organism evidence="3 4">
    <name type="scientific">Actinomadura miaoliensis</name>
    <dbReference type="NCBI Taxonomy" id="430685"/>
    <lineage>
        <taxon>Bacteria</taxon>
        <taxon>Bacillati</taxon>
        <taxon>Actinomycetota</taxon>
        <taxon>Actinomycetes</taxon>
        <taxon>Streptosporangiales</taxon>
        <taxon>Thermomonosporaceae</taxon>
        <taxon>Actinomadura</taxon>
    </lineage>
</organism>
<dbReference type="PANTHER" id="PTHR35526:SF3">
    <property type="entry name" value="ANTI-SIGMA-F FACTOR RSBW"/>
    <property type="match status" value="1"/>
</dbReference>
<dbReference type="InterPro" id="IPR003594">
    <property type="entry name" value="HATPase_dom"/>
</dbReference>
<accession>A0ABP7VWC6</accession>
<keyword evidence="1" id="KW-0808">Transferase</keyword>
<evidence type="ECO:0000256" key="1">
    <source>
        <dbReference type="ARBA" id="ARBA00022527"/>
    </source>
</evidence>
<name>A0ABP7VWC6_9ACTN</name>